<dbReference type="SUPFAM" id="SSF47973">
    <property type="entry name" value="Ribosomal protein S7"/>
    <property type="match status" value="1"/>
</dbReference>
<evidence type="ECO:0000256" key="4">
    <source>
        <dbReference type="ARBA" id="ARBA00022884"/>
    </source>
</evidence>
<proteinExistence type="inferred from homology"/>
<dbReference type="InterPro" id="IPR005717">
    <property type="entry name" value="Ribosomal_uS7_bac/org-type"/>
</dbReference>
<dbReference type="PROSITE" id="PS00052">
    <property type="entry name" value="RIBOSOMAL_S7"/>
    <property type="match status" value="1"/>
</dbReference>
<evidence type="ECO:0000259" key="9">
    <source>
        <dbReference type="Pfam" id="PF00177"/>
    </source>
</evidence>
<keyword evidence="4 7" id="KW-0694">RNA-binding</keyword>
<evidence type="ECO:0000313" key="10">
    <source>
        <dbReference type="EMBL" id="VUX17907.1"/>
    </source>
</evidence>
<evidence type="ECO:0000256" key="8">
    <source>
        <dbReference type="RuleBase" id="RU003619"/>
    </source>
</evidence>
<organism evidence="10 11">
    <name type="scientific">Dorea formicigenerans</name>
    <dbReference type="NCBI Taxonomy" id="39486"/>
    <lineage>
        <taxon>Bacteria</taxon>
        <taxon>Bacillati</taxon>
        <taxon>Bacillota</taxon>
        <taxon>Clostridia</taxon>
        <taxon>Lachnospirales</taxon>
        <taxon>Lachnospiraceae</taxon>
        <taxon>Dorea</taxon>
    </lineage>
</organism>
<reference evidence="10 11" key="1">
    <citation type="submission" date="2019-07" db="EMBL/GenBank/DDBJ databases">
        <authorList>
            <person name="Hibberd C M."/>
            <person name="Gehrig L. J."/>
            <person name="Chang H.-W."/>
            <person name="Venkatesh S."/>
        </authorList>
    </citation>
    <scope>NUCLEOTIDE SEQUENCE [LARGE SCALE GENOMIC DNA]</scope>
    <source>
        <strain evidence="10">Dorea_formicigenerans_SSTS_Bg7063</strain>
    </source>
</reference>
<dbReference type="AlphaFoldDB" id="A0A564UEG6"/>
<dbReference type="GO" id="GO:0015935">
    <property type="term" value="C:small ribosomal subunit"/>
    <property type="evidence" value="ECO:0007669"/>
    <property type="project" value="InterPro"/>
</dbReference>
<accession>A0A564UEG6</accession>
<evidence type="ECO:0000313" key="11">
    <source>
        <dbReference type="Proteomes" id="UP000358366"/>
    </source>
</evidence>
<dbReference type="InterPro" id="IPR020606">
    <property type="entry name" value="Ribosomal_uS7_CS"/>
</dbReference>
<keyword evidence="3 7" id="KW-0699">rRNA-binding</keyword>
<evidence type="ECO:0000256" key="6">
    <source>
        <dbReference type="ARBA" id="ARBA00023274"/>
    </source>
</evidence>
<dbReference type="Gene3D" id="1.10.455.10">
    <property type="entry name" value="Ribosomal protein S7 domain"/>
    <property type="match status" value="1"/>
</dbReference>
<dbReference type="FunFam" id="1.10.455.10:FF:000001">
    <property type="entry name" value="30S ribosomal protein S7"/>
    <property type="match status" value="1"/>
</dbReference>
<dbReference type="NCBIfam" id="TIGR01029">
    <property type="entry name" value="rpsG_bact"/>
    <property type="match status" value="1"/>
</dbReference>
<protein>
    <recommendedName>
        <fullName evidence="7">Small ribosomal subunit protein uS7</fullName>
    </recommendedName>
</protein>
<comment type="similarity">
    <text evidence="1 7 8">Belongs to the universal ribosomal protein uS7 family.</text>
</comment>
<dbReference type="HAMAP" id="MF_00480_B">
    <property type="entry name" value="Ribosomal_uS7_B"/>
    <property type="match status" value="1"/>
</dbReference>
<dbReference type="PANTHER" id="PTHR11205">
    <property type="entry name" value="RIBOSOMAL PROTEIN S7"/>
    <property type="match status" value="1"/>
</dbReference>
<dbReference type="GO" id="GO:0003735">
    <property type="term" value="F:structural constituent of ribosome"/>
    <property type="evidence" value="ECO:0007669"/>
    <property type="project" value="InterPro"/>
</dbReference>
<comment type="subunit">
    <text evidence="7">Part of the 30S ribosomal subunit. Contacts proteins S9 and S11.</text>
</comment>
<evidence type="ECO:0000256" key="1">
    <source>
        <dbReference type="ARBA" id="ARBA00007151"/>
    </source>
</evidence>
<evidence type="ECO:0000256" key="3">
    <source>
        <dbReference type="ARBA" id="ARBA00022730"/>
    </source>
</evidence>
<dbReference type="GO" id="GO:0006412">
    <property type="term" value="P:translation"/>
    <property type="evidence" value="ECO:0007669"/>
    <property type="project" value="UniProtKB-UniRule"/>
</dbReference>
<dbReference type="Pfam" id="PF00177">
    <property type="entry name" value="Ribosomal_S7"/>
    <property type="match status" value="1"/>
</dbReference>
<evidence type="ECO:0000256" key="5">
    <source>
        <dbReference type="ARBA" id="ARBA00022980"/>
    </source>
</evidence>
<evidence type="ECO:0000256" key="7">
    <source>
        <dbReference type="HAMAP-Rule" id="MF_00480"/>
    </source>
</evidence>
<keyword evidence="6 7" id="KW-0687">Ribonucleoprotein</keyword>
<dbReference type="GO" id="GO:0019843">
    <property type="term" value="F:rRNA binding"/>
    <property type="evidence" value="ECO:0007669"/>
    <property type="project" value="UniProtKB-UniRule"/>
</dbReference>
<gene>
    <name evidence="7 10" type="primary">rpsG</name>
    <name evidence="10" type="ORF">DFSSTS7063_02494</name>
</gene>
<dbReference type="Proteomes" id="UP000358366">
    <property type="component" value="Unassembled WGS sequence"/>
</dbReference>
<feature type="domain" description="Small ribosomal subunit protein uS7" evidence="9">
    <location>
        <begin position="33"/>
        <end position="180"/>
    </location>
</feature>
<dbReference type="GO" id="GO:0000049">
    <property type="term" value="F:tRNA binding"/>
    <property type="evidence" value="ECO:0007669"/>
    <property type="project" value="UniProtKB-UniRule"/>
</dbReference>
<sequence length="187" mass="21461">MLSYVFALHCIIRTTHVSTYELIKMFKEGRTVPRKGHTQKRDVLADPMYNSKVVTKLINNIMLDGKKGVAQKIVYGAFERIADKSEKPAIEVFEEAMNNIMPVLEVKARRIGGANYQVPIEVRADRRQTLALRWLTTYSRQRGEKTMEERLANEILDAANNTGASVKKKEDMHKMAEANKAFAHYRF</sequence>
<dbReference type="EMBL" id="CABHNI010000047">
    <property type="protein sequence ID" value="VUX17907.1"/>
    <property type="molecule type" value="Genomic_DNA"/>
</dbReference>
<comment type="function">
    <text evidence="7">One of the primary rRNA binding proteins, it binds directly to 16S rRNA where it nucleates assembly of the head domain of the 30S subunit. Is located at the subunit interface close to the decoding center, probably blocks exit of the E-site tRNA.</text>
</comment>
<dbReference type="InterPro" id="IPR036823">
    <property type="entry name" value="Ribosomal_uS7_dom_sf"/>
</dbReference>
<dbReference type="InterPro" id="IPR023798">
    <property type="entry name" value="Ribosomal_uS7_dom"/>
</dbReference>
<dbReference type="InterPro" id="IPR000235">
    <property type="entry name" value="Ribosomal_uS7"/>
</dbReference>
<keyword evidence="2 7" id="KW-0820">tRNA-binding</keyword>
<dbReference type="CDD" id="cd14869">
    <property type="entry name" value="uS7_Bacteria"/>
    <property type="match status" value="1"/>
</dbReference>
<keyword evidence="5 7" id="KW-0689">Ribosomal protein</keyword>
<name>A0A564UEG6_9FIRM</name>
<evidence type="ECO:0000256" key="2">
    <source>
        <dbReference type="ARBA" id="ARBA00022555"/>
    </source>
</evidence>